<feature type="domain" description="SnoaL-like" evidence="1">
    <location>
        <begin position="3"/>
        <end position="62"/>
    </location>
</feature>
<accession>A0A6A4R9E0</accession>
<evidence type="ECO:0000259" key="1">
    <source>
        <dbReference type="Pfam" id="PF13474"/>
    </source>
</evidence>
<dbReference type="InterPro" id="IPR037401">
    <property type="entry name" value="SnoaL-like"/>
</dbReference>
<comment type="caution">
    <text evidence="2">The sequence shown here is derived from an EMBL/GenBank/DDBJ whole genome shotgun (WGS) entry which is preliminary data.</text>
</comment>
<evidence type="ECO:0000313" key="2">
    <source>
        <dbReference type="EMBL" id="KAE9628999.1"/>
    </source>
</evidence>
<dbReference type="Pfam" id="PF13474">
    <property type="entry name" value="SnoaL_3"/>
    <property type="match status" value="1"/>
</dbReference>
<name>A0A6A4R9E0_9RHOB</name>
<dbReference type="AlphaFoldDB" id="A0A6A4R9E0"/>
<organism evidence="2 3">
    <name type="scientific">Parasedimentitalea maritima</name>
    <dbReference type="NCBI Taxonomy" id="2578117"/>
    <lineage>
        <taxon>Bacteria</taxon>
        <taxon>Pseudomonadati</taxon>
        <taxon>Pseudomonadota</taxon>
        <taxon>Alphaproteobacteria</taxon>
        <taxon>Rhodobacterales</taxon>
        <taxon>Paracoccaceae</taxon>
        <taxon>Parasedimentitalea</taxon>
    </lineage>
</organism>
<evidence type="ECO:0000313" key="3">
    <source>
        <dbReference type="Proteomes" id="UP000441586"/>
    </source>
</evidence>
<dbReference type="EMBL" id="WSFO01000008">
    <property type="protein sequence ID" value="KAE9628999.1"/>
    <property type="molecule type" value="Genomic_DNA"/>
</dbReference>
<gene>
    <name evidence="2" type="ORF">GP644_14640</name>
</gene>
<proteinExistence type="predicted"/>
<dbReference type="Proteomes" id="UP000441586">
    <property type="component" value="Unassembled WGS sequence"/>
</dbReference>
<protein>
    <recommendedName>
        <fullName evidence="1">SnoaL-like domain-containing protein</fullName>
    </recommendedName>
</protein>
<reference evidence="2 3" key="1">
    <citation type="submission" date="2019-12" db="EMBL/GenBank/DDBJ databases">
        <authorList>
            <person name="Zhang Y.-J."/>
        </authorList>
    </citation>
    <scope>NUCLEOTIDE SEQUENCE [LARGE SCALE GENOMIC DNA]</scope>
    <source>
        <strain evidence="2 3">H18S-6</strain>
    </source>
</reference>
<sequence>MQFDEYATAYCAQILDRLMAIYVEDILLIGTGTDEMCSGRALAARLTRQLRQTLQLRHLLRSRLATRGSQSGLPP</sequence>